<dbReference type="Proteomes" id="UP000800094">
    <property type="component" value="Unassembled WGS sequence"/>
</dbReference>
<evidence type="ECO:0000259" key="7">
    <source>
        <dbReference type="PROSITE" id="PS51387"/>
    </source>
</evidence>
<feature type="chain" id="PRO_5025478427" evidence="6">
    <location>
        <begin position="21"/>
        <end position="620"/>
    </location>
</feature>
<dbReference type="GeneID" id="54589398"/>
<dbReference type="PROSITE" id="PS51387">
    <property type="entry name" value="FAD_PCMH"/>
    <property type="match status" value="1"/>
</dbReference>
<dbReference type="GO" id="GO:0016491">
    <property type="term" value="F:oxidoreductase activity"/>
    <property type="evidence" value="ECO:0007669"/>
    <property type="project" value="UniProtKB-KW"/>
</dbReference>
<dbReference type="EMBL" id="ML987216">
    <property type="protein sequence ID" value="KAF2240618.1"/>
    <property type="molecule type" value="Genomic_DNA"/>
</dbReference>
<sequence length="620" mass="67439">MKFHTPASLLLSASVTLTLAADISEYVTAPEAIEPLFDVEALPRIVNRRQNATEFCRTSPGDADWPSDADWEAFNETVKGALIKPVPRAAVCHKSWPEYYDEEKCKHVVANWNNHEERVANPTDLIYNYFQGESCYPSLDPSTPCTTGGDPAYVVNVTTPEQIASTIKFAKEKNIRLIIKNTGHDVSGKSTGAGSLSIWTHNMKSIEWLLDYKTAFYSGPAIRAAAGVSVGEFYQVAEDHGVTVVGGECSTVGVAGGYLSGGGHSPVGGLFGMGADNVVELTAVLPNGTHAYITSTTTPDLFWAFRGGGGSTFGIVTSVTVKTHPKIHTTVSQWGFATGVSGNTTVSNETFWQGVRAYLEHVPAIADSGSQAFASVAPSTSGYTFKISSFVAPNHTVADYDTLMAPFFRKLTNLGISVAQNTTFHPSYFGAWQRAFPKISTPYDPNKPLLSTGSRLFPRQNFEDAALFGDTLATLKRINDMGYSFIFYAQDNHLRAGVDNAINPAYRASVVFLMVSAKYPARASPAVVNSARDTVTKVLVPMLKKLTPGGGTYMNEADVREEGWQQSFFGGNYARLLELKNLVDPERLFWAKTAVGSEEWYVQDDRGLPEVQTGRLCRRA</sequence>
<evidence type="ECO:0000256" key="3">
    <source>
        <dbReference type="ARBA" id="ARBA00022630"/>
    </source>
</evidence>
<keyword evidence="4" id="KW-0274">FAD</keyword>
<dbReference type="InterPro" id="IPR050416">
    <property type="entry name" value="FAD-linked_Oxidoreductase"/>
</dbReference>
<keyword evidence="9" id="KW-1185">Reference proteome</keyword>
<dbReference type="PANTHER" id="PTHR42973:SF39">
    <property type="entry name" value="FAD-BINDING PCMH-TYPE DOMAIN-CONTAINING PROTEIN"/>
    <property type="match status" value="1"/>
</dbReference>
<name>A0A6A6HS34_9PLEO</name>
<keyword evidence="6" id="KW-0732">Signal</keyword>
<gene>
    <name evidence="8" type="ORF">BU26DRAFT_611488</name>
</gene>
<dbReference type="Gene3D" id="3.30.465.10">
    <property type="match status" value="2"/>
</dbReference>
<dbReference type="InterPro" id="IPR016169">
    <property type="entry name" value="FAD-bd_PCMH_sub2"/>
</dbReference>
<evidence type="ECO:0000256" key="5">
    <source>
        <dbReference type="ARBA" id="ARBA00023002"/>
    </source>
</evidence>
<feature type="signal peptide" evidence="6">
    <location>
        <begin position="1"/>
        <end position="20"/>
    </location>
</feature>
<feature type="domain" description="FAD-binding PCMH-type" evidence="7">
    <location>
        <begin position="147"/>
        <end position="326"/>
    </location>
</feature>
<protein>
    <submittedName>
        <fullName evidence="8">FAD-binding domain-containing protein</fullName>
    </submittedName>
</protein>
<keyword evidence="5" id="KW-0560">Oxidoreductase</keyword>
<reference evidence="8" key="1">
    <citation type="journal article" date="2020" name="Stud. Mycol.">
        <title>101 Dothideomycetes genomes: a test case for predicting lifestyles and emergence of pathogens.</title>
        <authorList>
            <person name="Haridas S."/>
            <person name="Albert R."/>
            <person name="Binder M."/>
            <person name="Bloem J."/>
            <person name="Labutti K."/>
            <person name="Salamov A."/>
            <person name="Andreopoulos B."/>
            <person name="Baker S."/>
            <person name="Barry K."/>
            <person name="Bills G."/>
            <person name="Bluhm B."/>
            <person name="Cannon C."/>
            <person name="Castanera R."/>
            <person name="Culley D."/>
            <person name="Daum C."/>
            <person name="Ezra D."/>
            <person name="Gonzalez J."/>
            <person name="Henrissat B."/>
            <person name="Kuo A."/>
            <person name="Liang C."/>
            <person name="Lipzen A."/>
            <person name="Lutzoni F."/>
            <person name="Magnuson J."/>
            <person name="Mondo S."/>
            <person name="Nolan M."/>
            <person name="Ohm R."/>
            <person name="Pangilinan J."/>
            <person name="Park H.-J."/>
            <person name="Ramirez L."/>
            <person name="Alfaro M."/>
            <person name="Sun H."/>
            <person name="Tritt A."/>
            <person name="Yoshinaga Y."/>
            <person name="Zwiers L.-H."/>
            <person name="Turgeon B."/>
            <person name="Goodwin S."/>
            <person name="Spatafora J."/>
            <person name="Crous P."/>
            <person name="Grigoriev I."/>
        </authorList>
    </citation>
    <scope>NUCLEOTIDE SEQUENCE</scope>
    <source>
        <strain evidence="8">CBS 122368</strain>
    </source>
</reference>
<evidence type="ECO:0000313" key="9">
    <source>
        <dbReference type="Proteomes" id="UP000800094"/>
    </source>
</evidence>
<dbReference type="AlphaFoldDB" id="A0A6A6HS34"/>
<accession>A0A6A6HS34</accession>
<dbReference type="GO" id="GO:0071949">
    <property type="term" value="F:FAD binding"/>
    <property type="evidence" value="ECO:0007669"/>
    <property type="project" value="InterPro"/>
</dbReference>
<dbReference type="InterPro" id="IPR006094">
    <property type="entry name" value="Oxid_FAD_bind_N"/>
</dbReference>
<organism evidence="8 9">
    <name type="scientific">Trematosphaeria pertusa</name>
    <dbReference type="NCBI Taxonomy" id="390896"/>
    <lineage>
        <taxon>Eukaryota</taxon>
        <taxon>Fungi</taxon>
        <taxon>Dikarya</taxon>
        <taxon>Ascomycota</taxon>
        <taxon>Pezizomycotina</taxon>
        <taxon>Dothideomycetes</taxon>
        <taxon>Pleosporomycetidae</taxon>
        <taxon>Pleosporales</taxon>
        <taxon>Massarineae</taxon>
        <taxon>Trematosphaeriaceae</taxon>
        <taxon>Trematosphaeria</taxon>
    </lineage>
</organism>
<comment type="similarity">
    <text evidence="2">Belongs to the oxygen-dependent FAD-linked oxidoreductase family.</text>
</comment>
<evidence type="ECO:0000256" key="4">
    <source>
        <dbReference type="ARBA" id="ARBA00022827"/>
    </source>
</evidence>
<evidence type="ECO:0000256" key="6">
    <source>
        <dbReference type="SAM" id="SignalP"/>
    </source>
</evidence>
<dbReference type="InterPro" id="IPR012951">
    <property type="entry name" value="BBE"/>
</dbReference>
<proteinExistence type="inferred from homology"/>
<dbReference type="Pfam" id="PF08031">
    <property type="entry name" value="BBE"/>
    <property type="match status" value="1"/>
</dbReference>
<evidence type="ECO:0000313" key="8">
    <source>
        <dbReference type="EMBL" id="KAF2240618.1"/>
    </source>
</evidence>
<evidence type="ECO:0000256" key="1">
    <source>
        <dbReference type="ARBA" id="ARBA00001974"/>
    </source>
</evidence>
<dbReference type="Pfam" id="PF01565">
    <property type="entry name" value="FAD_binding_4"/>
    <property type="match status" value="1"/>
</dbReference>
<dbReference type="OrthoDB" id="9983560at2759"/>
<evidence type="ECO:0000256" key="2">
    <source>
        <dbReference type="ARBA" id="ARBA00005466"/>
    </source>
</evidence>
<dbReference type="InterPro" id="IPR016166">
    <property type="entry name" value="FAD-bd_PCMH"/>
</dbReference>
<dbReference type="SUPFAM" id="SSF56176">
    <property type="entry name" value="FAD-binding/transporter-associated domain-like"/>
    <property type="match status" value="1"/>
</dbReference>
<comment type="cofactor">
    <cofactor evidence="1">
        <name>FAD</name>
        <dbReference type="ChEBI" id="CHEBI:57692"/>
    </cofactor>
</comment>
<dbReference type="RefSeq" id="XP_033675622.1">
    <property type="nucleotide sequence ID" value="XM_033836068.1"/>
</dbReference>
<keyword evidence="3" id="KW-0285">Flavoprotein</keyword>
<dbReference type="InterPro" id="IPR036318">
    <property type="entry name" value="FAD-bd_PCMH-like_sf"/>
</dbReference>
<dbReference type="PANTHER" id="PTHR42973">
    <property type="entry name" value="BINDING OXIDOREDUCTASE, PUTATIVE (AFU_ORTHOLOGUE AFUA_1G17690)-RELATED"/>
    <property type="match status" value="1"/>
</dbReference>